<dbReference type="InterPro" id="IPR038765">
    <property type="entry name" value="Papain-like_cys_pep_sf"/>
</dbReference>
<proteinExistence type="predicted"/>
<gene>
    <name evidence="1" type="ORF">WN944_018720</name>
</gene>
<reference evidence="1 2" key="1">
    <citation type="submission" date="2024-05" db="EMBL/GenBank/DDBJ databases">
        <title>Haplotype-resolved chromosome-level genome assembly of Huyou (Citrus changshanensis).</title>
        <authorList>
            <person name="Miao C."/>
            <person name="Chen W."/>
            <person name="Wu Y."/>
            <person name="Wang L."/>
            <person name="Zhao S."/>
            <person name="Grierson D."/>
            <person name="Xu C."/>
            <person name="Chen K."/>
        </authorList>
    </citation>
    <scope>NUCLEOTIDE SEQUENCE [LARGE SCALE GENOMIC DNA]</scope>
    <source>
        <strain evidence="1">01-14</strain>
        <tissue evidence="1">Leaf</tissue>
    </source>
</reference>
<sequence>MSFFFDNFNKEAVQKIKEKDEKACITKEIKKEIGMAFKNLPTNKRCKYTVGKNIGVCLNGERPKVDTTRSVLCVNGRELELSAQSFGQIIGISDGGMHVELDGDVKQIALRGSVMEGYRAIYQGEESYQLVNREQKEYGTKIRQWAHELQANIAARNYEPIEMDGSNDEIDEGIIWHGNGSRKKSKIVREDGAGDEMPLFGRLEQQVLLQGNDVLWLGTWKGLREWYMEDLLWHHQMRALDKVLQDDIKMLFGNELSFHSFTMVHSKRMHRQPNSYDCGLFVIWYM</sequence>
<evidence type="ECO:0008006" key="3">
    <source>
        <dbReference type="Google" id="ProtNLM"/>
    </source>
</evidence>
<accession>A0AAP0LTY1</accession>
<comment type="caution">
    <text evidence="1">The sequence shown here is derived from an EMBL/GenBank/DDBJ whole genome shotgun (WGS) entry which is preliminary data.</text>
</comment>
<dbReference type="Proteomes" id="UP001428341">
    <property type="component" value="Unassembled WGS sequence"/>
</dbReference>
<protein>
    <recommendedName>
        <fullName evidence="3">Ubiquitin-like protease family profile domain-containing protein</fullName>
    </recommendedName>
</protein>
<organism evidence="1 2">
    <name type="scientific">Citrus x changshan-huyou</name>
    <dbReference type="NCBI Taxonomy" id="2935761"/>
    <lineage>
        <taxon>Eukaryota</taxon>
        <taxon>Viridiplantae</taxon>
        <taxon>Streptophyta</taxon>
        <taxon>Embryophyta</taxon>
        <taxon>Tracheophyta</taxon>
        <taxon>Spermatophyta</taxon>
        <taxon>Magnoliopsida</taxon>
        <taxon>eudicotyledons</taxon>
        <taxon>Gunneridae</taxon>
        <taxon>Pentapetalae</taxon>
        <taxon>rosids</taxon>
        <taxon>malvids</taxon>
        <taxon>Sapindales</taxon>
        <taxon>Rutaceae</taxon>
        <taxon>Aurantioideae</taxon>
        <taxon>Citrus</taxon>
    </lineage>
</organism>
<dbReference type="EMBL" id="JBCGBO010000007">
    <property type="protein sequence ID" value="KAK9187328.1"/>
    <property type="molecule type" value="Genomic_DNA"/>
</dbReference>
<evidence type="ECO:0000313" key="1">
    <source>
        <dbReference type="EMBL" id="KAK9187328.1"/>
    </source>
</evidence>
<keyword evidence="2" id="KW-1185">Reference proteome</keyword>
<dbReference type="Gene3D" id="3.40.395.10">
    <property type="entry name" value="Adenoviral Proteinase, Chain A"/>
    <property type="match status" value="1"/>
</dbReference>
<dbReference type="AlphaFoldDB" id="A0AAP0LTY1"/>
<name>A0AAP0LTY1_9ROSI</name>
<dbReference type="SUPFAM" id="SSF54001">
    <property type="entry name" value="Cysteine proteinases"/>
    <property type="match status" value="1"/>
</dbReference>
<evidence type="ECO:0000313" key="2">
    <source>
        <dbReference type="Proteomes" id="UP001428341"/>
    </source>
</evidence>